<proteinExistence type="predicted"/>
<keyword evidence="1" id="KW-0175">Coiled coil</keyword>
<dbReference type="Proteomes" id="UP001174932">
    <property type="component" value="Unassembled WGS sequence"/>
</dbReference>
<evidence type="ECO:0000256" key="2">
    <source>
        <dbReference type="SAM" id="MobiDB-lite"/>
    </source>
</evidence>
<keyword evidence="5" id="KW-1185">Reference proteome</keyword>
<dbReference type="PANTHER" id="PTHR41259">
    <property type="entry name" value="DOUBLE-STRAND BREAK REPAIR RAD50 ATPASE, PUTATIVE-RELATED"/>
    <property type="match status" value="1"/>
</dbReference>
<feature type="coiled-coil region" evidence="1">
    <location>
        <begin position="849"/>
        <end position="879"/>
    </location>
</feature>
<dbReference type="RefSeq" id="WP_304377961.1">
    <property type="nucleotide sequence ID" value="NZ_JAUOZU010000014.1"/>
</dbReference>
<comment type="caution">
    <text evidence="4">The sequence shown here is derived from an EMBL/GenBank/DDBJ whole genome shotgun (WGS) entry which is preliminary data.</text>
</comment>
<evidence type="ECO:0000313" key="5">
    <source>
        <dbReference type="Proteomes" id="UP001174932"/>
    </source>
</evidence>
<feature type="coiled-coil region" evidence="1">
    <location>
        <begin position="588"/>
        <end position="622"/>
    </location>
</feature>
<dbReference type="SUPFAM" id="SSF52540">
    <property type="entry name" value="P-loop containing nucleoside triphosphate hydrolases"/>
    <property type="match status" value="1"/>
</dbReference>
<feature type="coiled-coil region" evidence="1">
    <location>
        <begin position="937"/>
        <end position="975"/>
    </location>
</feature>
<evidence type="ECO:0000259" key="3">
    <source>
        <dbReference type="Pfam" id="PF13514"/>
    </source>
</evidence>
<accession>A0ABT8YQP0</accession>
<feature type="coiled-coil region" evidence="1">
    <location>
        <begin position="177"/>
        <end position="204"/>
    </location>
</feature>
<feature type="domain" description="YhaN AAA" evidence="3">
    <location>
        <begin position="1"/>
        <end position="205"/>
    </location>
</feature>
<evidence type="ECO:0000256" key="1">
    <source>
        <dbReference type="SAM" id="Coils"/>
    </source>
</evidence>
<feature type="coiled-coil region" evidence="1">
    <location>
        <begin position="777"/>
        <end position="804"/>
    </location>
</feature>
<evidence type="ECO:0000313" key="4">
    <source>
        <dbReference type="EMBL" id="MDO6966034.1"/>
    </source>
</evidence>
<organism evidence="4 5">
    <name type="scientific">Rhizobium alvei</name>
    <dbReference type="NCBI Taxonomy" id="1132659"/>
    <lineage>
        <taxon>Bacteria</taxon>
        <taxon>Pseudomonadati</taxon>
        <taxon>Pseudomonadota</taxon>
        <taxon>Alphaproteobacteria</taxon>
        <taxon>Hyphomicrobiales</taxon>
        <taxon>Rhizobiaceae</taxon>
        <taxon>Rhizobium/Agrobacterium group</taxon>
        <taxon>Rhizobium</taxon>
    </lineage>
</organism>
<protein>
    <submittedName>
        <fullName evidence="4">AAA family ATPase</fullName>
    </submittedName>
</protein>
<dbReference type="InterPro" id="IPR038734">
    <property type="entry name" value="YhaN_AAA"/>
</dbReference>
<reference evidence="4" key="1">
    <citation type="journal article" date="2015" name="Int. J. Syst. Evol. Microbiol.">
        <title>Rhizobium alvei sp. nov., isolated from a freshwater river.</title>
        <authorList>
            <person name="Sheu S.Y."/>
            <person name="Huang H.W."/>
            <person name="Young C.C."/>
            <person name="Chen W.M."/>
        </authorList>
    </citation>
    <scope>NUCLEOTIDE SEQUENCE</scope>
    <source>
        <strain evidence="4">TNR-22</strain>
    </source>
</reference>
<feature type="region of interest" description="Disordered" evidence="2">
    <location>
        <begin position="712"/>
        <end position="738"/>
    </location>
</feature>
<feature type="compositionally biased region" description="Basic and acidic residues" evidence="2">
    <location>
        <begin position="543"/>
        <end position="568"/>
    </location>
</feature>
<dbReference type="Pfam" id="PF13514">
    <property type="entry name" value="AAA_27"/>
    <property type="match status" value="1"/>
</dbReference>
<name>A0ABT8YQP0_9HYPH</name>
<dbReference type="PANTHER" id="PTHR41259:SF1">
    <property type="entry name" value="DOUBLE-STRAND BREAK REPAIR RAD50 ATPASE, PUTATIVE-RELATED"/>
    <property type="match status" value="1"/>
</dbReference>
<sequence>MRLRRLDLTRYGKFTDLSLDFGEPIAGAPDLHIIYGLNEAGKSTTFAAYLDLLYGIGNESPYGFLHPYSTMQIGAALSIDGRDHELIRVKKRMGSLLDPQGQPVNEALLSSALGGIGRDAYRTMFSLDDQSLKEGGDAIIRSRGELGELLFSASSGLSGLNKALAAAADEASAIHRKRASSTAIAELKRELQALKAERDALDIHAGTYASLSAAHVQARSAYEEVSAQLAERRQRHAELDRLLGSVPLALEHRRLLMELGDQPELPRPPSEWFSLLPRLMQDETRLEALIERNRAEIARLEESIGSIGIDPRLDEIRIRLAALEDLRARDRTARNDLPKRRAAFAEQNAVLAAALRNLGRADEPQAERLLLPASTVAEITALIESRSGIVARHDSAEAEAVRSAERLQSLADAMEQGSPDAAPDREAIEALERMLARIDGADLAGRLTLERRNLERRRAEQAAALAALIPWHGSVEALTDTRALDAQQLTPLAQRAAELERSLTDLTRRQSDLAGEMARIKARRESLTGEGTIDDQTAAASRTRRDSAWQDHRQSLDQTSADRFESAMREDDRLTDLRLLQSRALASLRELDHSLAEQAALLRETERQHGEGKRECEALKARISALSPIPVAPDESASESLARLEAWLLRRDKALDAITAYETARQDVAELEEAREAEQTLLVRRMAETGLGLPEGSDAADRIETARKAIRLAREQSTDAERKRREREEAQRDHQLRLDHQSRARQALTDWTMAWEKALAGTWFSDRADSPAAIRGLLEALAELRIILNERDQLAQRVATMERDQALFAEAIRTIAQEFGDTDPDADPAIIADRLTGLCEAGLRDRTRRRDLETERDKLREAERRLINDLADHERTKAELLAFAGEDSLAGVSAYLETVRERQALVARRTELETQITAALRVSDFAVAAARLQDLDIEATERDQLALTDEIEALAERSREQLAEMTRAADRLAAVGGDDAVARIEARRRTIFLDIADRAETYLKLRAGVMAAEQALHLYRESHRSSMMLRASDAFQTITGGAYSGLAARLEKESETLIGLSREGASKSADSLSTGTRFQLYLALRLAGYEEFAQVRPPVPFIADDIMETFDDPRSEQVFRLLGDVSRIGQVIYLTHHRHLCDIAERIVPGARIHHLP</sequence>
<reference evidence="4" key="2">
    <citation type="submission" date="2023-07" db="EMBL/GenBank/DDBJ databases">
        <authorList>
            <person name="Shen H."/>
        </authorList>
    </citation>
    <scope>NUCLEOTIDE SEQUENCE</scope>
    <source>
        <strain evidence="4">TNR-22</strain>
    </source>
</reference>
<gene>
    <name evidence="4" type="ORF">Q4481_18905</name>
</gene>
<dbReference type="EMBL" id="JAUOZU010000014">
    <property type="protein sequence ID" value="MDO6966034.1"/>
    <property type="molecule type" value="Genomic_DNA"/>
</dbReference>
<dbReference type="Gene3D" id="3.40.50.300">
    <property type="entry name" value="P-loop containing nucleotide triphosphate hydrolases"/>
    <property type="match status" value="2"/>
</dbReference>
<feature type="region of interest" description="Disordered" evidence="2">
    <location>
        <begin position="525"/>
        <end position="568"/>
    </location>
</feature>
<dbReference type="InterPro" id="IPR027417">
    <property type="entry name" value="P-loop_NTPase"/>
</dbReference>